<keyword evidence="3" id="KW-1185">Reference proteome</keyword>
<accession>A0ABP3L5K0</accession>
<dbReference type="Proteomes" id="UP001499895">
    <property type="component" value="Unassembled WGS sequence"/>
</dbReference>
<evidence type="ECO:0000313" key="2">
    <source>
        <dbReference type="EMBL" id="GAA0493749.1"/>
    </source>
</evidence>
<name>A0ABP3L5K0_9ACTN</name>
<feature type="region of interest" description="Disordered" evidence="1">
    <location>
        <begin position="1"/>
        <end position="241"/>
    </location>
</feature>
<protein>
    <submittedName>
        <fullName evidence="2">Uncharacterized protein</fullName>
    </submittedName>
</protein>
<evidence type="ECO:0000313" key="3">
    <source>
        <dbReference type="Proteomes" id="UP001499895"/>
    </source>
</evidence>
<gene>
    <name evidence="2" type="ORF">GCM10009544_62600</name>
</gene>
<comment type="caution">
    <text evidence="2">The sequence shown here is derived from an EMBL/GenBank/DDBJ whole genome shotgun (WGS) entry which is preliminary data.</text>
</comment>
<dbReference type="EMBL" id="BAAAHB010000137">
    <property type="protein sequence ID" value="GAA0493749.1"/>
    <property type="molecule type" value="Genomic_DNA"/>
</dbReference>
<feature type="compositionally biased region" description="Low complexity" evidence="1">
    <location>
        <begin position="131"/>
        <end position="142"/>
    </location>
</feature>
<proteinExistence type="predicted"/>
<feature type="compositionally biased region" description="Basic and acidic residues" evidence="1">
    <location>
        <begin position="42"/>
        <end position="53"/>
    </location>
</feature>
<sequence>MRPAERAPHGAAPRGDRGVVPGAGYAGGGAPGFGLLCGAWQPDERDLSPRPEAEPFPTAPAGCRAVPSRAGCARGPGPRLSLNVPPRVGCAGASSSRPDERGLPPRTGSAEPFPTAPAGCRAVPSRAGCARGRVPGPRSPRGTSQADERSLPLRNLAAPAGCRAVPSRAGCARGRVLPAAPQGQRFLPPRTGSAEPPHPGCPGASPPRPEAEPFPVAPAAGPPASRRPHRPFPPDESKDPC</sequence>
<evidence type="ECO:0000256" key="1">
    <source>
        <dbReference type="SAM" id="MobiDB-lite"/>
    </source>
</evidence>
<feature type="compositionally biased region" description="Basic and acidic residues" evidence="1">
    <location>
        <begin position="232"/>
        <end position="241"/>
    </location>
</feature>
<reference evidence="3" key="1">
    <citation type="journal article" date="2019" name="Int. J. Syst. Evol. Microbiol.">
        <title>The Global Catalogue of Microorganisms (GCM) 10K type strain sequencing project: providing services to taxonomists for standard genome sequencing and annotation.</title>
        <authorList>
            <consortium name="The Broad Institute Genomics Platform"/>
            <consortium name="The Broad Institute Genome Sequencing Center for Infectious Disease"/>
            <person name="Wu L."/>
            <person name="Ma J."/>
        </authorList>
    </citation>
    <scope>NUCLEOTIDE SEQUENCE [LARGE SCALE GENOMIC DNA]</scope>
    <source>
        <strain evidence="3">JCM 10649</strain>
    </source>
</reference>
<organism evidence="2 3">
    <name type="scientific">Streptomyces stramineus</name>
    <dbReference type="NCBI Taxonomy" id="173861"/>
    <lineage>
        <taxon>Bacteria</taxon>
        <taxon>Bacillati</taxon>
        <taxon>Actinomycetota</taxon>
        <taxon>Actinomycetes</taxon>
        <taxon>Kitasatosporales</taxon>
        <taxon>Streptomycetaceae</taxon>
        <taxon>Streptomyces</taxon>
    </lineage>
</organism>
<feature type="compositionally biased region" description="Pro residues" evidence="1">
    <location>
        <begin position="196"/>
        <end position="208"/>
    </location>
</feature>
<feature type="compositionally biased region" description="Low complexity" evidence="1">
    <location>
        <begin position="213"/>
        <end position="224"/>
    </location>
</feature>